<gene>
    <name evidence="1" type="ORF">M231_03294</name>
</gene>
<proteinExistence type="predicted"/>
<name>A0A4Q1BNL6_TREME</name>
<dbReference type="VEuPathDB" id="FungiDB:TREMEDRAFT_60793"/>
<comment type="caution">
    <text evidence="1">The sequence shown here is derived from an EMBL/GenBank/DDBJ whole genome shotgun (WGS) entry which is preliminary data.</text>
</comment>
<keyword evidence="2" id="KW-1185">Reference proteome</keyword>
<sequence>MSLSLNDSIGMISAEAMKKHHEFCDTFKGSSSPLAMISKESPGTIWLNCLTEGHEDRTVQTVSVENLHPTLAEQVAFLMDERTGPEYFQLLEEDNHLCQECKNDSKLIRIREATDLMVKYLQSIGSPTFEPCVCGRPSLFCLLEGDESHVVKAGALYPVQLPETSPDPTQIHAACSMRCALESLTKGYVPSQQRWIANTFSTPTTIPSTTGVHILRDGRMRYLS</sequence>
<dbReference type="Proteomes" id="UP000289152">
    <property type="component" value="Unassembled WGS sequence"/>
</dbReference>
<evidence type="ECO:0000313" key="2">
    <source>
        <dbReference type="Proteomes" id="UP000289152"/>
    </source>
</evidence>
<evidence type="ECO:0000313" key="1">
    <source>
        <dbReference type="EMBL" id="RXK39461.1"/>
    </source>
</evidence>
<dbReference type="AlphaFoldDB" id="A0A4Q1BNL6"/>
<protein>
    <submittedName>
        <fullName evidence="1">Uncharacterized protein</fullName>
    </submittedName>
</protein>
<reference evidence="1 2" key="1">
    <citation type="submission" date="2016-06" db="EMBL/GenBank/DDBJ databases">
        <title>Evolution of pathogenesis and genome organization in the Tremellales.</title>
        <authorList>
            <person name="Cuomo C."/>
            <person name="Litvintseva A."/>
            <person name="Heitman J."/>
            <person name="Chen Y."/>
            <person name="Sun S."/>
            <person name="Springer D."/>
            <person name="Dromer F."/>
            <person name="Young S."/>
            <person name="Zeng Q."/>
            <person name="Chapman S."/>
            <person name="Gujja S."/>
            <person name="Saif S."/>
            <person name="Birren B."/>
        </authorList>
    </citation>
    <scope>NUCLEOTIDE SEQUENCE [LARGE SCALE GENOMIC DNA]</scope>
    <source>
        <strain evidence="1 2">ATCC 28783</strain>
    </source>
</reference>
<dbReference type="InParanoid" id="A0A4Q1BNL6"/>
<organism evidence="1 2">
    <name type="scientific">Tremella mesenterica</name>
    <name type="common">Jelly fungus</name>
    <dbReference type="NCBI Taxonomy" id="5217"/>
    <lineage>
        <taxon>Eukaryota</taxon>
        <taxon>Fungi</taxon>
        <taxon>Dikarya</taxon>
        <taxon>Basidiomycota</taxon>
        <taxon>Agaricomycotina</taxon>
        <taxon>Tremellomycetes</taxon>
        <taxon>Tremellales</taxon>
        <taxon>Tremellaceae</taxon>
        <taxon>Tremella</taxon>
    </lineage>
</organism>
<accession>A0A4Q1BNL6</accession>
<dbReference type="EMBL" id="SDIL01000031">
    <property type="protein sequence ID" value="RXK39461.1"/>
    <property type="molecule type" value="Genomic_DNA"/>
</dbReference>